<keyword evidence="1" id="KW-0479">Metal-binding</keyword>
<reference evidence="6" key="1">
    <citation type="submission" date="2023-03" db="EMBL/GenBank/DDBJ databases">
        <authorList>
            <person name="Julca I."/>
        </authorList>
    </citation>
    <scope>NUCLEOTIDE SEQUENCE</scope>
</reference>
<sequence>MEPIDEEAEFDISFEVNGSETDAADDVEVSINGGSDTTGTQEGDEAAPANKGGRKERRLTSSVWNHFRILPQKPNEKLHCECKKCGKKYLAGSENGTGCAAASTTGCFLELSFPSRHKSFN</sequence>
<evidence type="ECO:0000259" key="5">
    <source>
        <dbReference type="Pfam" id="PF02892"/>
    </source>
</evidence>
<keyword evidence="2" id="KW-0863">Zinc-finger</keyword>
<evidence type="ECO:0000256" key="1">
    <source>
        <dbReference type="ARBA" id="ARBA00022723"/>
    </source>
</evidence>
<dbReference type="InterPro" id="IPR003656">
    <property type="entry name" value="Znf_BED"/>
</dbReference>
<dbReference type="Proteomes" id="UP001161247">
    <property type="component" value="Chromosome 1"/>
</dbReference>
<evidence type="ECO:0000256" key="2">
    <source>
        <dbReference type="ARBA" id="ARBA00022771"/>
    </source>
</evidence>
<evidence type="ECO:0000256" key="4">
    <source>
        <dbReference type="SAM" id="MobiDB-lite"/>
    </source>
</evidence>
<gene>
    <name evidence="6" type="ORF">OLC1_LOCUS2322</name>
</gene>
<dbReference type="GO" id="GO:0003677">
    <property type="term" value="F:DNA binding"/>
    <property type="evidence" value="ECO:0007669"/>
    <property type="project" value="InterPro"/>
</dbReference>
<dbReference type="Pfam" id="PF02892">
    <property type="entry name" value="zf-BED"/>
    <property type="match status" value="1"/>
</dbReference>
<evidence type="ECO:0000313" key="7">
    <source>
        <dbReference type="Proteomes" id="UP001161247"/>
    </source>
</evidence>
<accession>A0AAV1C3Z4</accession>
<feature type="compositionally biased region" description="Acidic residues" evidence="4">
    <location>
        <begin position="1"/>
        <end position="12"/>
    </location>
</feature>
<feature type="compositionally biased region" description="Polar residues" evidence="4">
    <location>
        <begin position="32"/>
        <end position="41"/>
    </location>
</feature>
<dbReference type="GO" id="GO:0008270">
    <property type="term" value="F:zinc ion binding"/>
    <property type="evidence" value="ECO:0007669"/>
    <property type="project" value="UniProtKB-KW"/>
</dbReference>
<keyword evidence="3" id="KW-0862">Zinc</keyword>
<organism evidence="6 7">
    <name type="scientific">Oldenlandia corymbosa var. corymbosa</name>
    <dbReference type="NCBI Taxonomy" id="529605"/>
    <lineage>
        <taxon>Eukaryota</taxon>
        <taxon>Viridiplantae</taxon>
        <taxon>Streptophyta</taxon>
        <taxon>Embryophyta</taxon>
        <taxon>Tracheophyta</taxon>
        <taxon>Spermatophyta</taxon>
        <taxon>Magnoliopsida</taxon>
        <taxon>eudicotyledons</taxon>
        <taxon>Gunneridae</taxon>
        <taxon>Pentapetalae</taxon>
        <taxon>asterids</taxon>
        <taxon>lamiids</taxon>
        <taxon>Gentianales</taxon>
        <taxon>Rubiaceae</taxon>
        <taxon>Rubioideae</taxon>
        <taxon>Spermacoceae</taxon>
        <taxon>Hedyotis-Oldenlandia complex</taxon>
        <taxon>Oldenlandia</taxon>
    </lineage>
</organism>
<proteinExistence type="predicted"/>
<evidence type="ECO:0000313" key="6">
    <source>
        <dbReference type="EMBL" id="CAI9090082.1"/>
    </source>
</evidence>
<feature type="domain" description="BED-type" evidence="5">
    <location>
        <begin position="61"/>
        <end position="99"/>
    </location>
</feature>
<evidence type="ECO:0000256" key="3">
    <source>
        <dbReference type="ARBA" id="ARBA00022833"/>
    </source>
</evidence>
<protein>
    <submittedName>
        <fullName evidence="6">OLC1v1024772C1</fullName>
    </submittedName>
</protein>
<dbReference type="AlphaFoldDB" id="A0AAV1C3Z4"/>
<dbReference type="EMBL" id="OX459118">
    <property type="protein sequence ID" value="CAI9090082.1"/>
    <property type="molecule type" value="Genomic_DNA"/>
</dbReference>
<keyword evidence="7" id="KW-1185">Reference proteome</keyword>
<feature type="region of interest" description="Disordered" evidence="4">
    <location>
        <begin position="1"/>
        <end position="58"/>
    </location>
</feature>
<name>A0AAV1C3Z4_OLDCO</name>